<name>A0A6G8S3W9_9GAMM</name>
<gene>
    <name evidence="1" type="ORF">G8D99_06535</name>
</gene>
<dbReference type="InterPro" id="IPR018684">
    <property type="entry name" value="DUF2171"/>
</dbReference>
<organism evidence="1 2">
    <name type="scientific">Acinetobacter lanii</name>
    <dbReference type="NCBI Taxonomy" id="2715163"/>
    <lineage>
        <taxon>Bacteria</taxon>
        <taxon>Pseudomonadati</taxon>
        <taxon>Pseudomonadota</taxon>
        <taxon>Gammaproteobacteria</taxon>
        <taxon>Moraxellales</taxon>
        <taxon>Moraxellaceae</taxon>
        <taxon>Acinetobacter</taxon>
    </lineage>
</organism>
<protein>
    <submittedName>
        <fullName evidence="1">DUF2171 domain-containing protein</fullName>
    </submittedName>
</protein>
<keyword evidence="2" id="KW-1185">Reference proteome</keyword>
<accession>A0A6G8S3W9</accession>
<reference evidence="1 2" key="1">
    <citation type="submission" date="2020-03" db="EMBL/GenBank/DDBJ databases">
        <authorList>
            <person name="Zhu W."/>
        </authorList>
    </citation>
    <scope>NUCLEOTIDE SEQUENCE [LARGE SCALE GENOMIC DNA]</scope>
    <source>
        <strain evidence="1 2">185</strain>
    </source>
</reference>
<dbReference type="Pfam" id="PF09939">
    <property type="entry name" value="DUF2171"/>
    <property type="match status" value="1"/>
</dbReference>
<sequence>MSTINVNDITKHADVIASCGTKVGQVDHLEGSDQIKLTKHGDGLHHLIPVSWVKEVKDNQVLLTKDSEEVKSDWKPA</sequence>
<dbReference type="Proteomes" id="UP000501939">
    <property type="component" value="Chromosome"/>
</dbReference>
<dbReference type="RefSeq" id="WP_166323723.1">
    <property type="nucleotide sequence ID" value="NZ_CP049916.1"/>
</dbReference>
<proteinExistence type="predicted"/>
<dbReference type="EMBL" id="CP049916">
    <property type="protein sequence ID" value="QIO08708.1"/>
    <property type="molecule type" value="Genomic_DNA"/>
</dbReference>
<evidence type="ECO:0000313" key="2">
    <source>
        <dbReference type="Proteomes" id="UP000501939"/>
    </source>
</evidence>
<evidence type="ECO:0000313" key="1">
    <source>
        <dbReference type="EMBL" id="QIO08708.1"/>
    </source>
</evidence>
<dbReference type="AlphaFoldDB" id="A0A6G8S3W9"/>
<dbReference type="KEGG" id="alj:G8D99_06535"/>